<accession>A0A1W2FS41</accession>
<sequence>MSALGTLLGLVLTLFIVVMVIRAILDWVGVLSSGGAAVIKARRVAYGLTEPVIRPVRRLMRPARVGSVSIDLAFTVVFVAAVILRALVSNL</sequence>
<keyword evidence="1" id="KW-1133">Transmembrane helix</keyword>
<dbReference type="AlphaFoldDB" id="A0A1W2FS41"/>
<keyword evidence="3" id="KW-1185">Reference proteome</keyword>
<reference evidence="2 3" key="1">
    <citation type="submission" date="2017-04" db="EMBL/GenBank/DDBJ databases">
        <authorList>
            <person name="Afonso C.L."/>
            <person name="Miller P.J."/>
            <person name="Scott M.A."/>
            <person name="Spackman E."/>
            <person name="Goraichik I."/>
            <person name="Dimitrov K.M."/>
            <person name="Suarez D.L."/>
            <person name="Swayne D.E."/>
        </authorList>
    </citation>
    <scope>NUCLEOTIDE SEQUENCE [LARGE SCALE GENOMIC DNA]</scope>
    <source>
        <strain evidence="2 3">DSM 43828</strain>
    </source>
</reference>
<evidence type="ECO:0000313" key="2">
    <source>
        <dbReference type="EMBL" id="SMD24436.1"/>
    </source>
</evidence>
<keyword evidence="1" id="KW-0812">Transmembrane</keyword>
<evidence type="ECO:0000256" key="1">
    <source>
        <dbReference type="SAM" id="Phobius"/>
    </source>
</evidence>
<protein>
    <submittedName>
        <fullName evidence="2">YggT family protein</fullName>
    </submittedName>
</protein>
<keyword evidence="1" id="KW-0472">Membrane</keyword>
<dbReference type="GO" id="GO:0016020">
    <property type="term" value="C:membrane"/>
    <property type="evidence" value="ECO:0007669"/>
    <property type="project" value="InterPro"/>
</dbReference>
<dbReference type="InterPro" id="IPR003425">
    <property type="entry name" value="CCB3/YggT"/>
</dbReference>
<dbReference type="Pfam" id="PF02325">
    <property type="entry name" value="CCB3_YggT"/>
    <property type="match status" value="1"/>
</dbReference>
<dbReference type="Proteomes" id="UP000192674">
    <property type="component" value="Unassembled WGS sequence"/>
</dbReference>
<dbReference type="OrthoDB" id="3216131at2"/>
<dbReference type="RefSeq" id="WP_033389076.1">
    <property type="nucleotide sequence ID" value="NZ_FWXV01000010.1"/>
</dbReference>
<dbReference type="EMBL" id="FWXV01000010">
    <property type="protein sequence ID" value="SMD24436.1"/>
    <property type="molecule type" value="Genomic_DNA"/>
</dbReference>
<feature type="transmembrane region" description="Helical" evidence="1">
    <location>
        <begin position="68"/>
        <end position="88"/>
    </location>
</feature>
<gene>
    <name evidence="2" type="ORF">SAMN05661093_08537</name>
</gene>
<evidence type="ECO:0000313" key="3">
    <source>
        <dbReference type="Proteomes" id="UP000192674"/>
    </source>
</evidence>
<organism evidence="2 3">
    <name type="scientific">Kibdelosporangium aridum</name>
    <dbReference type="NCBI Taxonomy" id="2030"/>
    <lineage>
        <taxon>Bacteria</taxon>
        <taxon>Bacillati</taxon>
        <taxon>Actinomycetota</taxon>
        <taxon>Actinomycetes</taxon>
        <taxon>Pseudonocardiales</taxon>
        <taxon>Pseudonocardiaceae</taxon>
        <taxon>Kibdelosporangium</taxon>
    </lineage>
</organism>
<proteinExistence type="predicted"/>
<name>A0A1W2FS41_KIBAR</name>
<feature type="transmembrane region" description="Helical" evidence="1">
    <location>
        <begin position="6"/>
        <end position="25"/>
    </location>
</feature>